<sequence>MRHHQKAAAVVSLTLNKSRLQNKPRAPNKTTMSIHQSGCPTHGGDVHASDTTSQTGGRYRHDRPTTS</sequence>
<gene>
    <name evidence="2" type="ORF">RHGRI_025969</name>
</gene>
<name>A0AAV6IRW7_9ERIC</name>
<feature type="region of interest" description="Disordered" evidence="1">
    <location>
        <begin position="1"/>
        <end position="67"/>
    </location>
</feature>
<evidence type="ECO:0000256" key="1">
    <source>
        <dbReference type="SAM" id="MobiDB-lite"/>
    </source>
</evidence>
<proteinExistence type="predicted"/>
<dbReference type="AlphaFoldDB" id="A0AAV6IRW7"/>
<protein>
    <submittedName>
        <fullName evidence="2">Uncharacterized protein</fullName>
    </submittedName>
</protein>
<reference evidence="2" key="1">
    <citation type="submission" date="2020-08" db="EMBL/GenBank/DDBJ databases">
        <title>Plant Genome Project.</title>
        <authorList>
            <person name="Zhang R.-G."/>
        </authorList>
    </citation>
    <scope>NUCLEOTIDE SEQUENCE</scope>
    <source>
        <strain evidence="2">WSP0</strain>
        <tissue evidence="2">Leaf</tissue>
    </source>
</reference>
<accession>A0AAV6IRW7</accession>
<feature type="compositionally biased region" description="Polar residues" evidence="1">
    <location>
        <begin position="28"/>
        <end position="39"/>
    </location>
</feature>
<evidence type="ECO:0000313" key="3">
    <source>
        <dbReference type="Proteomes" id="UP000823749"/>
    </source>
</evidence>
<dbReference type="Proteomes" id="UP000823749">
    <property type="component" value="Chromosome 9"/>
</dbReference>
<keyword evidence="3" id="KW-1185">Reference proteome</keyword>
<dbReference type="EMBL" id="JACTNZ010000009">
    <property type="protein sequence ID" value="KAG5531187.1"/>
    <property type="molecule type" value="Genomic_DNA"/>
</dbReference>
<comment type="caution">
    <text evidence="2">The sequence shown here is derived from an EMBL/GenBank/DDBJ whole genome shotgun (WGS) entry which is preliminary data.</text>
</comment>
<evidence type="ECO:0000313" key="2">
    <source>
        <dbReference type="EMBL" id="KAG5531187.1"/>
    </source>
</evidence>
<organism evidence="2 3">
    <name type="scientific">Rhododendron griersonianum</name>
    <dbReference type="NCBI Taxonomy" id="479676"/>
    <lineage>
        <taxon>Eukaryota</taxon>
        <taxon>Viridiplantae</taxon>
        <taxon>Streptophyta</taxon>
        <taxon>Embryophyta</taxon>
        <taxon>Tracheophyta</taxon>
        <taxon>Spermatophyta</taxon>
        <taxon>Magnoliopsida</taxon>
        <taxon>eudicotyledons</taxon>
        <taxon>Gunneridae</taxon>
        <taxon>Pentapetalae</taxon>
        <taxon>asterids</taxon>
        <taxon>Ericales</taxon>
        <taxon>Ericaceae</taxon>
        <taxon>Ericoideae</taxon>
        <taxon>Rhodoreae</taxon>
        <taxon>Rhododendron</taxon>
    </lineage>
</organism>